<proteinExistence type="predicted"/>
<dbReference type="AlphaFoldDB" id="K5WMQ3"/>
<evidence type="ECO:0000313" key="2">
    <source>
        <dbReference type="EMBL" id="EKM60479.1"/>
    </source>
</evidence>
<name>K5WMQ3_PHACS</name>
<feature type="compositionally biased region" description="Basic and acidic residues" evidence="1">
    <location>
        <begin position="128"/>
        <end position="147"/>
    </location>
</feature>
<feature type="region of interest" description="Disordered" evidence="1">
    <location>
        <begin position="109"/>
        <end position="175"/>
    </location>
</feature>
<organism evidence="2 3">
    <name type="scientific">Phanerochaete carnosa (strain HHB-10118-sp)</name>
    <name type="common">White-rot fungus</name>
    <name type="synonym">Peniophora carnosa</name>
    <dbReference type="NCBI Taxonomy" id="650164"/>
    <lineage>
        <taxon>Eukaryota</taxon>
        <taxon>Fungi</taxon>
        <taxon>Dikarya</taxon>
        <taxon>Basidiomycota</taxon>
        <taxon>Agaricomycotina</taxon>
        <taxon>Agaricomycetes</taxon>
        <taxon>Polyporales</taxon>
        <taxon>Phanerochaetaceae</taxon>
        <taxon>Phanerochaete</taxon>
    </lineage>
</organism>
<dbReference type="RefSeq" id="XP_007389937.1">
    <property type="nucleotide sequence ID" value="XM_007389875.1"/>
</dbReference>
<protein>
    <submittedName>
        <fullName evidence="2">Uncharacterized protein</fullName>
    </submittedName>
</protein>
<dbReference type="KEGG" id="pco:PHACADRAFT_203674"/>
<dbReference type="Proteomes" id="UP000008370">
    <property type="component" value="Unassembled WGS sequence"/>
</dbReference>
<dbReference type="InParanoid" id="K5WMQ3"/>
<gene>
    <name evidence="2" type="ORF">PHACADRAFT_203674</name>
</gene>
<reference evidence="2 3" key="1">
    <citation type="journal article" date="2012" name="BMC Genomics">
        <title>Comparative genomics of the white-rot fungi, Phanerochaete carnosa and P. chrysosporium, to elucidate the genetic basis of the distinct wood types they colonize.</title>
        <authorList>
            <person name="Suzuki H."/>
            <person name="MacDonald J."/>
            <person name="Syed K."/>
            <person name="Salamov A."/>
            <person name="Hori C."/>
            <person name="Aerts A."/>
            <person name="Henrissat B."/>
            <person name="Wiebenga A."/>
            <person name="vanKuyk P.A."/>
            <person name="Barry K."/>
            <person name="Lindquist E."/>
            <person name="LaButti K."/>
            <person name="Lapidus A."/>
            <person name="Lucas S."/>
            <person name="Coutinho P."/>
            <person name="Gong Y."/>
            <person name="Samejima M."/>
            <person name="Mahadevan R."/>
            <person name="Abou-Zaid M."/>
            <person name="de Vries R.P."/>
            <person name="Igarashi K."/>
            <person name="Yadav J.S."/>
            <person name="Grigoriev I.V."/>
            <person name="Master E.R."/>
        </authorList>
    </citation>
    <scope>NUCLEOTIDE SEQUENCE [LARGE SCALE GENOMIC DNA]</scope>
    <source>
        <strain evidence="2 3">HHB-10118-sp</strain>
    </source>
</reference>
<evidence type="ECO:0000256" key="1">
    <source>
        <dbReference type="SAM" id="MobiDB-lite"/>
    </source>
</evidence>
<dbReference type="EMBL" id="JH930468">
    <property type="protein sequence ID" value="EKM60479.1"/>
    <property type="molecule type" value="Genomic_DNA"/>
</dbReference>
<evidence type="ECO:0000313" key="3">
    <source>
        <dbReference type="Proteomes" id="UP000008370"/>
    </source>
</evidence>
<keyword evidence="3" id="KW-1185">Reference proteome</keyword>
<dbReference type="HOGENOM" id="CLU_1533108_0_0_1"/>
<sequence length="175" mass="19086">MAKKPCDASMASYCSAQPNGVGGGLVEEVWELVERTSSWRTAAPDKKSFGPNSTRVVSLARDAALAHELKSLLHTLSPGSKAKLPDEFQGGQHERSRVAAVRAVEDVQEGVQSESRVSAMALEEAEDSRELSERAQKEKRMPDRPLKEVGSFDLPVSDDMPSWPPDEESQSLGYC</sequence>
<dbReference type="GeneID" id="18912210"/>
<accession>K5WMQ3</accession>